<sequence>MPNNLHGRIQLKMNIDTIHLRVIMMYEFRRGTRISDTVKNICYAVGQNAVSIPTCERWFAKFKRGDFNLEDQPRSGRPSDIDDDIVRNLVDTNSRISTQEVAERLNVNRSTAFRHLKKLGYNLRLDVWVPLNLTEKNKMDRVSIANSLLGRLKTDPFLDRLVTEDEKWIQYDNVERKRTWRKSNERCQPMPKAGLYPRKVMISVWWDCKSVLFYELLSVGETINSDKYCQQLDNLKAAIEEKRPSLAKRKGVMFHHGNAKPHTSMQTQRKLRELNWDLLLHPPYSPDIAPSNYHLFRSLQNSLNGKKFASFDDVQNFVSSFFNEKSATFYDRGIRMLPERWQKIIENNGDYLTNE</sequence>
<dbReference type="Proteomes" id="UP000279307">
    <property type="component" value="Chromosome 13"/>
</dbReference>
<dbReference type="Gene3D" id="1.10.10.1450">
    <property type="match status" value="1"/>
</dbReference>
<reference evidence="2" key="1">
    <citation type="journal article" date="2018" name="Genome Res.">
        <title>The genomic architecture and molecular evolution of ant odorant receptors.</title>
        <authorList>
            <person name="McKenzie S.K."/>
            <person name="Kronauer D.J.C."/>
        </authorList>
    </citation>
    <scope>NUCLEOTIDE SEQUENCE [LARGE SCALE GENOMIC DNA]</scope>
    <source>
        <strain evidence="2">Clonal line C1</strain>
    </source>
</reference>
<dbReference type="EMBL" id="QOIP01000013">
    <property type="protein sequence ID" value="RLU15430.1"/>
    <property type="molecule type" value="Genomic_DNA"/>
</dbReference>
<dbReference type="InterPro" id="IPR036397">
    <property type="entry name" value="RNaseH_sf"/>
</dbReference>
<dbReference type="InterPro" id="IPR041426">
    <property type="entry name" value="Mos1_HTH"/>
</dbReference>
<protein>
    <recommendedName>
        <fullName evidence="1">Mos1 transposase HTH domain-containing protein</fullName>
    </recommendedName>
</protein>
<dbReference type="Pfam" id="PF17906">
    <property type="entry name" value="HTH_48"/>
    <property type="match status" value="1"/>
</dbReference>
<dbReference type="Pfam" id="PF13412">
    <property type="entry name" value="HTH_24"/>
    <property type="match status" value="1"/>
</dbReference>
<dbReference type="GO" id="GO:0006303">
    <property type="term" value="P:double-strand break repair via nonhomologous end joining"/>
    <property type="evidence" value="ECO:0007669"/>
    <property type="project" value="TreeGrafter"/>
</dbReference>
<dbReference type="PANTHER" id="PTHR46060:SF2">
    <property type="entry name" value="HISTONE-LYSINE N-METHYLTRANSFERASE SETMAR"/>
    <property type="match status" value="1"/>
</dbReference>
<dbReference type="GO" id="GO:0000793">
    <property type="term" value="C:condensed chromosome"/>
    <property type="evidence" value="ECO:0007669"/>
    <property type="project" value="TreeGrafter"/>
</dbReference>
<evidence type="ECO:0000259" key="1">
    <source>
        <dbReference type="Pfam" id="PF17906"/>
    </source>
</evidence>
<dbReference type="GO" id="GO:0035861">
    <property type="term" value="C:site of double-strand break"/>
    <property type="evidence" value="ECO:0007669"/>
    <property type="project" value="TreeGrafter"/>
</dbReference>
<dbReference type="Gene3D" id="3.30.420.10">
    <property type="entry name" value="Ribonuclease H-like superfamily/Ribonuclease H"/>
    <property type="match status" value="1"/>
</dbReference>
<dbReference type="GO" id="GO:0044774">
    <property type="term" value="P:mitotic DNA integrity checkpoint signaling"/>
    <property type="evidence" value="ECO:0007669"/>
    <property type="project" value="TreeGrafter"/>
</dbReference>
<dbReference type="GO" id="GO:0003697">
    <property type="term" value="F:single-stranded DNA binding"/>
    <property type="evidence" value="ECO:0007669"/>
    <property type="project" value="TreeGrafter"/>
</dbReference>
<dbReference type="GO" id="GO:0005634">
    <property type="term" value="C:nucleus"/>
    <property type="evidence" value="ECO:0007669"/>
    <property type="project" value="TreeGrafter"/>
</dbReference>
<name>A0A3L8D4W1_OOCBI</name>
<dbReference type="AlphaFoldDB" id="A0A3L8D4W1"/>
<dbReference type="PANTHER" id="PTHR46060">
    <property type="entry name" value="MARINER MOS1 TRANSPOSASE-LIKE PROTEIN"/>
    <property type="match status" value="1"/>
</dbReference>
<dbReference type="GO" id="GO:0031297">
    <property type="term" value="P:replication fork processing"/>
    <property type="evidence" value="ECO:0007669"/>
    <property type="project" value="TreeGrafter"/>
</dbReference>
<dbReference type="InterPro" id="IPR036388">
    <property type="entry name" value="WH-like_DNA-bd_sf"/>
</dbReference>
<dbReference type="InterPro" id="IPR052709">
    <property type="entry name" value="Transposase-MT_Hybrid"/>
</dbReference>
<gene>
    <name evidence="2" type="ORF">DMN91_012424</name>
</gene>
<dbReference type="GO" id="GO:0015074">
    <property type="term" value="P:DNA integration"/>
    <property type="evidence" value="ECO:0007669"/>
    <property type="project" value="TreeGrafter"/>
</dbReference>
<accession>A0A3L8D4W1</accession>
<dbReference type="InterPro" id="IPR001888">
    <property type="entry name" value="Transposase_1"/>
</dbReference>
<feature type="domain" description="Mos1 transposase HTH" evidence="1">
    <location>
        <begin position="18"/>
        <end position="66"/>
    </location>
</feature>
<dbReference type="GO" id="GO:0003690">
    <property type="term" value="F:double-stranded DNA binding"/>
    <property type="evidence" value="ECO:0007669"/>
    <property type="project" value="TreeGrafter"/>
</dbReference>
<proteinExistence type="predicted"/>
<dbReference type="GO" id="GO:0044547">
    <property type="term" value="F:DNA topoisomerase binding"/>
    <property type="evidence" value="ECO:0007669"/>
    <property type="project" value="TreeGrafter"/>
</dbReference>
<dbReference type="GO" id="GO:0042800">
    <property type="term" value="F:histone H3K4 methyltransferase activity"/>
    <property type="evidence" value="ECO:0007669"/>
    <property type="project" value="TreeGrafter"/>
</dbReference>
<organism evidence="2">
    <name type="scientific">Ooceraea biroi</name>
    <name type="common">Clonal raider ant</name>
    <name type="synonym">Cerapachys biroi</name>
    <dbReference type="NCBI Taxonomy" id="2015173"/>
    <lineage>
        <taxon>Eukaryota</taxon>
        <taxon>Metazoa</taxon>
        <taxon>Ecdysozoa</taxon>
        <taxon>Arthropoda</taxon>
        <taxon>Hexapoda</taxon>
        <taxon>Insecta</taxon>
        <taxon>Pterygota</taxon>
        <taxon>Neoptera</taxon>
        <taxon>Endopterygota</taxon>
        <taxon>Hymenoptera</taxon>
        <taxon>Apocrita</taxon>
        <taxon>Aculeata</taxon>
        <taxon>Formicoidea</taxon>
        <taxon>Formicidae</taxon>
        <taxon>Dorylinae</taxon>
        <taxon>Ooceraea</taxon>
    </lineage>
</organism>
<dbReference type="GO" id="GO:0046975">
    <property type="term" value="F:histone H3K36 methyltransferase activity"/>
    <property type="evidence" value="ECO:0007669"/>
    <property type="project" value="TreeGrafter"/>
</dbReference>
<dbReference type="Gene3D" id="1.10.10.10">
    <property type="entry name" value="Winged helix-like DNA-binding domain superfamily/Winged helix DNA-binding domain"/>
    <property type="match status" value="1"/>
</dbReference>
<evidence type="ECO:0000313" key="2">
    <source>
        <dbReference type="EMBL" id="RLU15430.1"/>
    </source>
</evidence>
<reference evidence="2" key="2">
    <citation type="submission" date="2018-07" db="EMBL/GenBank/DDBJ databases">
        <authorList>
            <person name="Mckenzie S.K."/>
            <person name="Kronauer D.J.C."/>
        </authorList>
    </citation>
    <scope>NUCLEOTIDE SEQUENCE</scope>
    <source>
        <strain evidence="2">Clonal line C1</strain>
    </source>
</reference>
<dbReference type="Pfam" id="PF01359">
    <property type="entry name" value="Transposase_1"/>
    <property type="match status" value="1"/>
</dbReference>
<comment type="caution">
    <text evidence="2">The sequence shown here is derived from an EMBL/GenBank/DDBJ whole genome shotgun (WGS) entry which is preliminary data.</text>
</comment>
<dbReference type="GO" id="GO:0000729">
    <property type="term" value="P:DNA double-strand break processing"/>
    <property type="evidence" value="ECO:0007669"/>
    <property type="project" value="TreeGrafter"/>
</dbReference>
<dbReference type="GO" id="GO:0000014">
    <property type="term" value="F:single-stranded DNA endodeoxyribonuclease activity"/>
    <property type="evidence" value="ECO:0007669"/>
    <property type="project" value="TreeGrafter"/>
</dbReference>